<comment type="caution">
    <text evidence="2">The sequence shown here is derived from an EMBL/GenBank/DDBJ whole genome shotgun (WGS) entry which is preliminary data.</text>
</comment>
<dbReference type="RefSeq" id="WP_119376953.1">
    <property type="nucleotide sequence ID" value="NZ_QWFX01000013.1"/>
</dbReference>
<dbReference type="EMBL" id="QWFX01000013">
    <property type="protein sequence ID" value="RIJ28417.1"/>
    <property type="molecule type" value="Genomic_DNA"/>
</dbReference>
<organism evidence="2 3">
    <name type="scientific">Henriciella mobilis</name>
    <dbReference type="NCBI Taxonomy" id="2305467"/>
    <lineage>
        <taxon>Bacteria</taxon>
        <taxon>Pseudomonadati</taxon>
        <taxon>Pseudomonadota</taxon>
        <taxon>Alphaproteobacteria</taxon>
        <taxon>Hyphomonadales</taxon>
        <taxon>Hyphomonadaceae</taxon>
        <taxon>Henriciella</taxon>
    </lineage>
</organism>
<gene>
    <name evidence="2" type="ORF">D1223_13605</name>
</gene>
<feature type="transmembrane region" description="Helical" evidence="1">
    <location>
        <begin position="205"/>
        <end position="230"/>
    </location>
</feature>
<keyword evidence="1" id="KW-0472">Membrane</keyword>
<evidence type="ECO:0000313" key="2">
    <source>
        <dbReference type="EMBL" id="RIJ28417.1"/>
    </source>
</evidence>
<protein>
    <recommendedName>
        <fullName evidence="4">Glycerophosphoryl diester phosphodiesterase membrane domain-containing protein</fullName>
    </recommendedName>
</protein>
<evidence type="ECO:0000256" key="1">
    <source>
        <dbReference type="SAM" id="Phobius"/>
    </source>
</evidence>
<evidence type="ECO:0000313" key="3">
    <source>
        <dbReference type="Proteomes" id="UP000266385"/>
    </source>
</evidence>
<feature type="transmembrane region" description="Helical" evidence="1">
    <location>
        <begin position="156"/>
        <end position="184"/>
    </location>
</feature>
<dbReference type="AlphaFoldDB" id="A0A399REE4"/>
<accession>A0A399REE4</accession>
<proteinExistence type="predicted"/>
<reference evidence="2 3" key="1">
    <citation type="submission" date="2018-08" db="EMBL/GenBank/DDBJ databases">
        <title>Henriciella mobilis sp. nov., isolated from seawater.</title>
        <authorList>
            <person name="Cheng H."/>
            <person name="Wu Y.-H."/>
            <person name="Xu X.-W."/>
            <person name="Guo L.-L."/>
        </authorList>
    </citation>
    <scope>NUCLEOTIDE SEQUENCE [LARGE SCALE GENOMIC DNA]</scope>
    <source>
        <strain evidence="2 3">JN25</strain>
    </source>
</reference>
<keyword evidence="1" id="KW-1133">Transmembrane helix</keyword>
<sequence length="298" mass="31929">MSAVLPKPAALMRDAFTNARSIALPTLPGLLLFAAAMGGQSWFNRLAADGSSFMLLWMCVSLVTIFVGCFWSADMYRKLMPDSGVRTVFVDAGRLFLASLAVYGLYFIVGFLLTLFFSIFAGILIGTAGYDPSENAGSTEAVWESIRALSNSGGAVLLYILLFVAAAGLVWLGLRLFLFGAATVGERRLTIFRSWSWTSGHVSRIALLWVVLQLAPWIVLTLLASGFLHLMGVDTIFSFTTAGQGPTGDAAVPAGLYAGLTSVATLIMAPFYWLGHGLAVTLYNQLAPNRVDPDATFG</sequence>
<feature type="transmembrane region" description="Helical" evidence="1">
    <location>
        <begin position="95"/>
        <end position="125"/>
    </location>
</feature>
<name>A0A399REE4_9PROT</name>
<keyword evidence="3" id="KW-1185">Reference proteome</keyword>
<dbReference type="Proteomes" id="UP000266385">
    <property type="component" value="Unassembled WGS sequence"/>
</dbReference>
<feature type="transmembrane region" description="Helical" evidence="1">
    <location>
        <begin position="250"/>
        <end position="274"/>
    </location>
</feature>
<feature type="transmembrane region" description="Helical" evidence="1">
    <location>
        <begin position="54"/>
        <end position="74"/>
    </location>
</feature>
<evidence type="ECO:0008006" key="4">
    <source>
        <dbReference type="Google" id="ProtNLM"/>
    </source>
</evidence>
<keyword evidence="1" id="KW-0812">Transmembrane</keyword>
<dbReference type="OrthoDB" id="7627821at2"/>